<sequence>MANLYHLTSKVSILREKSPRIKTPNEVSKKAEDNQAIQENSSEVVEYDQVGCQCQGGNCKSDLEGRKIIHLKTLGANSFCRKCESIPSLVDVKSEKHMGLASILYTQCRNCSSVTAVNTDKLHATEKKLNNFDVNTKAVMGISNLGMRNLHFNKILAGFNIPQFQFTTMRTYKREDGNMIEEIARDSCDDAVLEERRLIIENAEKLKVLCHPPDDHSCRLNFVGSAKSMEPEAAVRVTRNNESLKKHNFEIGNIVADNDSSALLAQEKYQIIK</sequence>
<dbReference type="EMBL" id="CM056741">
    <property type="protein sequence ID" value="KAJ8682188.1"/>
    <property type="molecule type" value="Genomic_DNA"/>
</dbReference>
<proteinExistence type="predicted"/>
<evidence type="ECO:0000313" key="1">
    <source>
        <dbReference type="EMBL" id="KAJ8682188.1"/>
    </source>
</evidence>
<name>A0ACC2PGJ4_9HYME</name>
<comment type="caution">
    <text evidence="1">The sequence shown here is derived from an EMBL/GenBank/DDBJ whole genome shotgun (WGS) entry which is preliminary data.</text>
</comment>
<organism evidence="1 2">
    <name type="scientific">Eretmocerus hayati</name>
    <dbReference type="NCBI Taxonomy" id="131215"/>
    <lineage>
        <taxon>Eukaryota</taxon>
        <taxon>Metazoa</taxon>
        <taxon>Ecdysozoa</taxon>
        <taxon>Arthropoda</taxon>
        <taxon>Hexapoda</taxon>
        <taxon>Insecta</taxon>
        <taxon>Pterygota</taxon>
        <taxon>Neoptera</taxon>
        <taxon>Endopterygota</taxon>
        <taxon>Hymenoptera</taxon>
        <taxon>Apocrita</taxon>
        <taxon>Proctotrupomorpha</taxon>
        <taxon>Chalcidoidea</taxon>
        <taxon>Aphelinidae</taxon>
        <taxon>Aphelininae</taxon>
        <taxon>Eretmocerus</taxon>
    </lineage>
</organism>
<dbReference type="Proteomes" id="UP001239111">
    <property type="component" value="Chromosome 1"/>
</dbReference>
<reference evidence="1" key="1">
    <citation type="submission" date="2023-04" db="EMBL/GenBank/DDBJ databases">
        <title>A chromosome-level genome assembly of the parasitoid wasp Eretmocerus hayati.</title>
        <authorList>
            <person name="Zhong Y."/>
            <person name="Liu S."/>
            <person name="Liu Y."/>
        </authorList>
    </citation>
    <scope>NUCLEOTIDE SEQUENCE</scope>
    <source>
        <strain evidence="1">ZJU_SS_LIU_2023</strain>
    </source>
</reference>
<keyword evidence="2" id="KW-1185">Reference proteome</keyword>
<evidence type="ECO:0000313" key="2">
    <source>
        <dbReference type="Proteomes" id="UP001239111"/>
    </source>
</evidence>
<gene>
    <name evidence="1" type="ORF">QAD02_017980</name>
</gene>
<accession>A0ACC2PGJ4</accession>
<protein>
    <submittedName>
        <fullName evidence="1">Uncharacterized protein</fullName>
    </submittedName>
</protein>